<feature type="compositionally biased region" description="Polar residues" evidence="13">
    <location>
        <begin position="956"/>
        <end position="967"/>
    </location>
</feature>
<evidence type="ECO:0000259" key="14">
    <source>
        <dbReference type="PROSITE" id="PS50011"/>
    </source>
</evidence>
<feature type="compositionally biased region" description="Pro residues" evidence="13">
    <location>
        <begin position="359"/>
        <end position="373"/>
    </location>
</feature>
<evidence type="ECO:0000256" key="4">
    <source>
        <dbReference type="ARBA" id="ARBA00022490"/>
    </source>
</evidence>
<evidence type="ECO:0000256" key="6">
    <source>
        <dbReference type="ARBA" id="ARBA00022679"/>
    </source>
</evidence>
<protein>
    <recommendedName>
        <fullName evidence="3">non-specific serine/threonine protein kinase</fullName>
        <ecNumber evidence="3">2.7.11.1</ecNumber>
    </recommendedName>
</protein>
<evidence type="ECO:0000313" key="16">
    <source>
        <dbReference type="EMBL" id="KAJ7725177.1"/>
    </source>
</evidence>
<keyword evidence="5" id="KW-0723">Serine/threonine-protein kinase</keyword>
<feature type="compositionally biased region" description="Basic and acidic residues" evidence="13">
    <location>
        <begin position="693"/>
        <end position="744"/>
    </location>
</feature>
<feature type="compositionally biased region" description="Pro residues" evidence="13">
    <location>
        <begin position="395"/>
        <end position="412"/>
    </location>
</feature>
<dbReference type="Proteomes" id="UP001215598">
    <property type="component" value="Unassembled WGS sequence"/>
</dbReference>
<dbReference type="GO" id="GO:0004674">
    <property type="term" value="F:protein serine/threonine kinase activity"/>
    <property type="evidence" value="ECO:0007669"/>
    <property type="project" value="UniProtKB-KW"/>
</dbReference>
<evidence type="ECO:0000256" key="9">
    <source>
        <dbReference type="ARBA" id="ARBA00022840"/>
    </source>
</evidence>
<dbReference type="PANTHER" id="PTHR24346">
    <property type="entry name" value="MAP/MICROTUBULE AFFINITY-REGULATING KINASE"/>
    <property type="match status" value="1"/>
</dbReference>
<dbReference type="PANTHER" id="PTHR24346:SF82">
    <property type="entry name" value="KP78A-RELATED"/>
    <property type="match status" value="1"/>
</dbReference>
<evidence type="ECO:0000313" key="17">
    <source>
        <dbReference type="Proteomes" id="UP001215598"/>
    </source>
</evidence>
<keyword evidence="6" id="KW-0808">Transferase</keyword>
<evidence type="ECO:0000256" key="3">
    <source>
        <dbReference type="ARBA" id="ARBA00012513"/>
    </source>
</evidence>
<comment type="subcellular location">
    <subcellularLocation>
        <location evidence="1">Cytoplasm</location>
    </subcellularLocation>
</comment>
<evidence type="ECO:0000256" key="10">
    <source>
        <dbReference type="ARBA" id="ARBA00047899"/>
    </source>
</evidence>
<dbReference type="Pfam" id="PF00069">
    <property type="entry name" value="Pkinase"/>
    <property type="match status" value="1"/>
</dbReference>
<dbReference type="PROSITE" id="PS50032">
    <property type="entry name" value="KA1"/>
    <property type="match status" value="1"/>
</dbReference>
<dbReference type="SMART" id="SM00220">
    <property type="entry name" value="S_TKc"/>
    <property type="match status" value="1"/>
</dbReference>
<dbReference type="SUPFAM" id="SSF103243">
    <property type="entry name" value="KA1-like"/>
    <property type="match status" value="1"/>
</dbReference>
<keyword evidence="9 12" id="KW-0067">ATP-binding</keyword>
<dbReference type="EC" id="2.7.11.1" evidence="3"/>
<evidence type="ECO:0000256" key="13">
    <source>
        <dbReference type="SAM" id="MobiDB-lite"/>
    </source>
</evidence>
<dbReference type="Pfam" id="PF02149">
    <property type="entry name" value="KA1"/>
    <property type="match status" value="1"/>
</dbReference>
<evidence type="ECO:0000256" key="2">
    <source>
        <dbReference type="ARBA" id="ARBA00010791"/>
    </source>
</evidence>
<feature type="compositionally biased region" description="Basic and acidic residues" evidence="13">
    <location>
        <begin position="866"/>
        <end position="896"/>
    </location>
</feature>
<feature type="compositionally biased region" description="Basic and acidic residues" evidence="13">
    <location>
        <begin position="610"/>
        <end position="632"/>
    </location>
</feature>
<proteinExistence type="inferred from homology"/>
<feature type="compositionally biased region" description="Low complexity" evidence="13">
    <location>
        <begin position="746"/>
        <end position="766"/>
    </location>
</feature>
<comment type="catalytic activity">
    <reaction evidence="10">
        <text>L-threonyl-[protein] + ATP = O-phospho-L-threonyl-[protein] + ADP + H(+)</text>
        <dbReference type="Rhea" id="RHEA:46608"/>
        <dbReference type="Rhea" id="RHEA-COMP:11060"/>
        <dbReference type="Rhea" id="RHEA-COMP:11605"/>
        <dbReference type="ChEBI" id="CHEBI:15378"/>
        <dbReference type="ChEBI" id="CHEBI:30013"/>
        <dbReference type="ChEBI" id="CHEBI:30616"/>
        <dbReference type="ChEBI" id="CHEBI:61977"/>
        <dbReference type="ChEBI" id="CHEBI:456216"/>
        <dbReference type="EC" id="2.7.11.1"/>
    </reaction>
</comment>
<evidence type="ECO:0000256" key="11">
    <source>
        <dbReference type="ARBA" id="ARBA00048679"/>
    </source>
</evidence>
<gene>
    <name evidence="16" type="ORF">B0H16DRAFT_1594927</name>
</gene>
<keyword evidence="4" id="KW-0963">Cytoplasm</keyword>
<feature type="domain" description="Protein kinase" evidence="14">
    <location>
        <begin position="27"/>
        <end position="284"/>
    </location>
</feature>
<sequence length="1146" mass="125408">MAPTAYDVAEIPPPRKAKRSNRVLGDYTLSKTLGAGSMGKVKLATHNITGEKLAVKILPRARDPSQSAKEAGKETRTLREAGLSLLLHHPYICGMREMIVHPNHYYMVFEYVNGGQLLDFIIAHGRLRESVARKFARQIASALDYCHRNNVVHRDLKIENILISQTGNIKIIDFGLSNLYDPASHLSTFCGSLYFAAPELLNAKLYTGPEVDIWSFGVVLYTLVCGKVPFEDESMPALHAKIKRGLVEYPVWLSPECKHLLSRMLVINPTRRAKLSEIAAHPWMTRGFSAPPTSHLPARQPLRPADIDPSVVAHMAGFDFGADVEEVLEKLQAILATDEYAHAVLAYEHRRSGHLISDLPPPSPGALSPPPSPSDHSKRRRFSGLDLYRRIFTATPPPSPGASTPTVPPPKDPTGGFHPLVSMYFLAREKLEREQVYGVGVFASSQVSIAGLATPDNRAENGQVYVKDDRGSEEPEDEGRFFETERTGVESPVAVEVPKLSIPEPSVRRREVVPETPVPPVVVNGAATSDATVRVEDDEKTPTERDVNGHSTRPWPMTAVPNLKRQDAPPSNPSVATTTSLPDHPTETPPPPVPPKHDEKEAAAPEVAELESKVVKTESRKEPEKKEEEEHKPKRRERGQTTNGGTTLLRRFGSIFIGAGAGRRDSGAGAGTPRRRNSSKRTSILGPTVPTQPHDEPRPGEKEERGKEREKGGRAREKEEGEREREREKLKEKDKDKELVKDAAEPPATTHTPTASDTPATSDTPTPATPVPVPPPSSTAPTHSPPPASPSIERAFGSVRRRAASIIDPAARAARHERRSSVGGGILTGGTVGRYRQTSMMGSGYDATTLPKADRIFPTTVPEGDMLERPEEVSDGEARDGHTDDNERQGGEKDPKPVFLKGLLSVATTSTKPPPVIKADIRRVLDRMQVRYWQNKSGFECIHLPSITIPVHDAPSSDSHGMQSFPSSGEVVAPLPPRTGVTKRVSRLSFSIRRVKSQERPMPFGRGRDLDRPLSALIPNGAHQPLIVPDAAPSVPTEMGGRPSMASSHVVAKPPSSVSLNSKLRSIHSDLGSDVPLSPSFDPQASGEMDRITFESMAHNSLGVRFEINIVKVPWLPLHGIQFRRAGGDGWQYQMLARRVLTELKL</sequence>
<dbReference type="InterPro" id="IPR008271">
    <property type="entry name" value="Ser/Thr_kinase_AS"/>
</dbReference>
<dbReference type="Gene3D" id="1.10.510.10">
    <property type="entry name" value="Transferase(Phosphotransferase) domain 1"/>
    <property type="match status" value="1"/>
</dbReference>
<dbReference type="PROSITE" id="PS00108">
    <property type="entry name" value="PROTEIN_KINASE_ST"/>
    <property type="match status" value="1"/>
</dbReference>
<keyword evidence="17" id="KW-1185">Reference proteome</keyword>
<feature type="compositionally biased region" description="Gly residues" evidence="13">
    <location>
        <begin position="822"/>
        <end position="832"/>
    </location>
</feature>
<dbReference type="PROSITE" id="PS50011">
    <property type="entry name" value="PROTEIN_KINASE_DOM"/>
    <property type="match status" value="1"/>
</dbReference>
<keyword evidence="7 12" id="KW-0547">Nucleotide-binding</keyword>
<feature type="region of interest" description="Disordered" evidence="13">
    <location>
        <begin position="355"/>
        <end position="379"/>
    </location>
</feature>
<dbReference type="GO" id="GO:0000226">
    <property type="term" value="P:microtubule cytoskeleton organization"/>
    <property type="evidence" value="ECO:0007669"/>
    <property type="project" value="TreeGrafter"/>
</dbReference>
<evidence type="ECO:0000256" key="12">
    <source>
        <dbReference type="PROSITE-ProRule" id="PRU10141"/>
    </source>
</evidence>
<dbReference type="PROSITE" id="PS00107">
    <property type="entry name" value="PROTEIN_KINASE_ATP"/>
    <property type="match status" value="1"/>
</dbReference>
<dbReference type="FunFam" id="1.10.510.10:FF:001222">
    <property type="entry name" value="Serine/threonine-protein kinase ppk25"/>
    <property type="match status" value="1"/>
</dbReference>
<dbReference type="GO" id="GO:0005737">
    <property type="term" value="C:cytoplasm"/>
    <property type="evidence" value="ECO:0007669"/>
    <property type="project" value="UniProtKB-SubCell"/>
</dbReference>
<dbReference type="InterPro" id="IPR001772">
    <property type="entry name" value="KA1_dom"/>
</dbReference>
<dbReference type="GO" id="GO:0035556">
    <property type="term" value="P:intracellular signal transduction"/>
    <property type="evidence" value="ECO:0007669"/>
    <property type="project" value="TreeGrafter"/>
</dbReference>
<feature type="region of interest" description="Disordered" evidence="13">
    <location>
        <begin position="518"/>
        <end position="832"/>
    </location>
</feature>
<comment type="caution">
    <text evidence="16">The sequence shown here is derived from an EMBL/GenBank/DDBJ whole genome shotgun (WGS) entry which is preliminary data.</text>
</comment>
<comment type="similarity">
    <text evidence="2">Belongs to the protein kinase superfamily. CAMK Ser/Thr protein kinase family. NIM1 subfamily.</text>
</comment>
<dbReference type="SUPFAM" id="SSF56112">
    <property type="entry name" value="Protein kinase-like (PK-like)"/>
    <property type="match status" value="1"/>
</dbReference>
<feature type="region of interest" description="Disordered" evidence="13">
    <location>
        <begin position="860"/>
        <end position="897"/>
    </location>
</feature>
<feature type="compositionally biased region" description="Basic and acidic residues" evidence="13">
    <location>
        <begin position="533"/>
        <end position="548"/>
    </location>
</feature>
<keyword evidence="8" id="KW-0418">Kinase</keyword>
<dbReference type="InterPro" id="IPR017441">
    <property type="entry name" value="Protein_kinase_ATP_BS"/>
</dbReference>
<reference evidence="16" key="1">
    <citation type="submission" date="2023-03" db="EMBL/GenBank/DDBJ databases">
        <title>Massive genome expansion in bonnet fungi (Mycena s.s.) driven by repeated elements and novel gene families across ecological guilds.</title>
        <authorList>
            <consortium name="Lawrence Berkeley National Laboratory"/>
            <person name="Harder C.B."/>
            <person name="Miyauchi S."/>
            <person name="Viragh M."/>
            <person name="Kuo A."/>
            <person name="Thoen E."/>
            <person name="Andreopoulos B."/>
            <person name="Lu D."/>
            <person name="Skrede I."/>
            <person name="Drula E."/>
            <person name="Henrissat B."/>
            <person name="Morin E."/>
            <person name="Kohler A."/>
            <person name="Barry K."/>
            <person name="LaButti K."/>
            <person name="Morin E."/>
            <person name="Salamov A."/>
            <person name="Lipzen A."/>
            <person name="Mereny Z."/>
            <person name="Hegedus B."/>
            <person name="Baldrian P."/>
            <person name="Stursova M."/>
            <person name="Weitz H."/>
            <person name="Taylor A."/>
            <person name="Grigoriev I.V."/>
            <person name="Nagy L.G."/>
            <person name="Martin F."/>
            <person name="Kauserud H."/>
        </authorList>
    </citation>
    <scope>NUCLEOTIDE SEQUENCE</scope>
    <source>
        <strain evidence="16">CBHHK182m</strain>
    </source>
</reference>
<feature type="region of interest" description="Disordered" evidence="13">
    <location>
        <begin position="954"/>
        <end position="978"/>
    </location>
</feature>
<dbReference type="Gene3D" id="3.30.310.80">
    <property type="entry name" value="Kinase associated domain 1, KA1"/>
    <property type="match status" value="1"/>
</dbReference>
<feature type="region of interest" description="Disordered" evidence="13">
    <location>
        <begin position="1035"/>
        <end position="1054"/>
    </location>
</feature>
<dbReference type="EMBL" id="JARKIB010000196">
    <property type="protein sequence ID" value="KAJ7725177.1"/>
    <property type="molecule type" value="Genomic_DNA"/>
</dbReference>
<dbReference type="GO" id="GO:0005524">
    <property type="term" value="F:ATP binding"/>
    <property type="evidence" value="ECO:0007669"/>
    <property type="project" value="UniProtKB-UniRule"/>
</dbReference>
<dbReference type="CDD" id="cd14077">
    <property type="entry name" value="STKc_Kin1_2"/>
    <property type="match status" value="1"/>
</dbReference>
<feature type="compositionally biased region" description="Pro residues" evidence="13">
    <location>
        <begin position="767"/>
        <end position="789"/>
    </location>
</feature>
<evidence type="ECO:0000256" key="8">
    <source>
        <dbReference type="ARBA" id="ARBA00022777"/>
    </source>
</evidence>
<dbReference type="InterPro" id="IPR011009">
    <property type="entry name" value="Kinase-like_dom_sf"/>
</dbReference>
<comment type="catalytic activity">
    <reaction evidence="11">
        <text>L-seryl-[protein] + ATP = O-phospho-L-seryl-[protein] + ADP + H(+)</text>
        <dbReference type="Rhea" id="RHEA:17989"/>
        <dbReference type="Rhea" id="RHEA-COMP:9863"/>
        <dbReference type="Rhea" id="RHEA-COMP:11604"/>
        <dbReference type="ChEBI" id="CHEBI:15378"/>
        <dbReference type="ChEBI" id="CHEBI:29999"/>
        <dbReference type="ChEBI" id="CHEBI:30616"/>
        <dbReference type="ChEBI" id="CHEBI:83421"/>
        <dbReference type="ChEBI" id="CHEBI:456216"/>
        <dbReference type="EC" id="2.7.11.1"/>
    </reaction>
</comment>
<feature type="region of interest" description="Disordered" evidence="13">
    <location>
        <begin position="393"/>
        <end position="414"/>
    </location>
</feature>
<dbReference type="InterPro" id="IPR000719">
    <property type="entry name" value="Prot_kinase_dom"/>
</dbReference>
<name>A0AAD7HP61_9AGAR</name>
<feature type="domain" description="KA1" evidence="15">
    <location>
        <begin position="1097"/>
        <end position="1146"/>
    </location>
</feature>
<dbReference type="AlphaFoldDB" id="A0AAD7HP61"/>
<organism evidence="16 17">
    <name type="scientific">Mycena metata</name>
    <dbReference type="NCBI Taxonomy" id="1033252"/>
    <lineage>
        <taxon>Eukaryota</taxon>
        <taxon>Fungi</taxon>
        <taxon>Dikarya</taxon>
        <taxon>Basidiomycota</taxon>
        <taxon>Agaricomycotina</taxon>
        <taxon>Agaricomycetes</taxon>
        <taxon>Agaricomycetidae</taxon>
        <taxon>Agaricales</taxon>
        <taxon>Marasmiineae</taxon>
        <taxon>Mycenaceae</taxon>
        <taxon>Mycena</taxon>
    </lineage>
</organism>
<dbReference type="InterPro" id="IPR028375">
    <property type="entry name" value="KA1/Ssp2_C"/>
</dbReference>
<evidence type="ECO:0000256" key="7">
    <source>
        <dbReference type="ARBA" id="ARBA00022741"/>
    </source>
</evidence>
<evidence type="ECO:0000256" key="1">
    <source>
        <dbReference type="ARBA" id="ARBA00004496"/>
    </source>
</evidence>
<evidence type="ECO:0000259" key="15">
    <source>
        <dbReference type="PROSITE" id="PS50032"/>
    </source>
</evidence>
<feature type="binding site" evidence="12">
    <location>
        <position position="56"/>
    </location>
    <ligand>
        <name>ATP</name>
        <dbReference type="ChEBI" id="CHEBI:30616"/>
    </ligand>
</feature>
<evidence type="ECO:0000256" key="5">
    <source>
        <dbReference type="ARBA" id="ARBA00022527"/>
    </source>
</evidence>
<accession>A0AAD7HP61</accession>